<keyword evidence="15" id="KW-1133">Transmembrane helix</keyword>
<dbReference type="InterPro" id="IPR002401">
    <property type="entry name" value="Cyt_P450_E_grp-I"/>
</dbReference>
<sequence length="525" mass="60462">MVQSRTQQLVKMHSASYLIYFLIVFVGLLGYLFRKAKKTYNYWTEHGVPSENNTHLLYGNLKESILLKKSDAEVYGEFYQKFKKRGLKHGGVYFYSRPTWILVDLDLIKTVLISDFQYFAAHNPMYLNTIFFNNLFHMQGEQWKDMRRKLAPTFTSGKMKMMFNILLEKTHGLADLVADMASTGEATEIKELVARFTTDVIGSCGFGIECDSLNDVNSTFFQHGQNIFKKLTPKAAPKFYKLILLSLGLMKRFNINLDETEAFFRKLVEDTVKYREENKIVRKDFLHLMIQIKNNGTITDILNDSDIFIKSRDESGLSMEEMVGECLFFMAGFETSSTTLSFVFLELSRNQSIQEKLRKEIHTVLEKYNGTVSYDSLQEMTYCECVINETLRKYPPLASLPRICTKDYTVPGSDVLIEKNTMVVIPLLALHNDPDYFLEPEKFIPERFSAKNGKIPFIYMPFGEGPRQCLGLRFGVMQVKAAIATLLNRYNFTLDKKTPYPPKFTPGSPVLSVEEGVWVRATKVK</sequence>
<evidence type="ECO:0008006" key="18">
    <source>
        <dbReference type="Google" id="ProtNLM"/>
    </source>
</evidence>
<dbReference type="GO" id="GO:0005789">
    <property type="term" value="C:endoplasmic reticulum membrane"/>
    <property type="evidence" value="ECO:0007669"/>
    <property type="project" value="UniProtKB-SubCell"/>
</dbReference>
<evidence type="ECO:0000256" key="15">
    <source>
        <dbReference type="SAM" id="Phobius"/>
    </source>
</evidence>
<dbReference type="PRINTS" id="PR00385">
    <property type="entry name" value="P450"/>
</dbReference>
<evidence type="ECO:0000256" key="6">
    <source>
        <dbReference type="ARBA" id="ARBA00022723"/>
    </source>
</evidence>
<comment type="subcellular location">
    <subcellularLocation>
        <location evidence="3">Endoplasmic reticulum membrane</location>
        <topology evidence="3">Peripheral membrane protein</topology>
    </subcellularLocation>
    <subcellularLocation>
        <location evidence="2">Microsome membrane</location>
        <topology evidence="2">Peripheral membrane protein</topology>
    </subcellularLocation>
</comment>
<dbReference type="InterPro" id="IPR050476">
    <property type="entry name" value="Insect_CytP450_Detox"/>
</dbReference>
<protein>
    <recommendedName>
        <fullName evidence="18">Cytochrome P450</fullName>
    </recommendedName>
</protein>
<evidence type="ECO:0000313" key="16">
    <source>
        <dbReference type="EnsemblMetazoa" id="XP_019756727.1"/>
    </source>
</evidence>
<feature type="binding site" description="axial binding residue" evidence="13">
    <location>
        <position position="469"/>
    </location>
    <ligand>
        <name>heme</name>
        <dbReference type="ChEBI" id="CHEBI:30413"/>
    </ligand>
    <ligandPart>
        <name>Fe</name>
        <dbReference type="ChEBI" id="CHEBI:18248"/>
    </ligandPart>
</feature>
<dbReference type="SUPFAM" id="SSF48264">
    <property type="entry name" value="Cytochrome P450"/>
    <property type="match status" value="1"/>
</dbReference>
<reference evidence="17" key="1">
    <citation type="journal article" date="2013" name="Genome Biol.">
        <title>Draft genome of the mountain pine beetle, Dendroctonus ponderosae Hopkins, a major forest pest.</title>
        <authorList>
            <person name="Keeling C.I."/>
            <person name="Yuen M.M."/>
            <person name="Liao N.Y."/>
            <person name="Docking T.R."/>
            <person name="Chan S.K."/>
            <person name="Taylor G.A."/>
            <person name="Palmquist D.L."/>
            <person name="Jackman S.D."/>
            <person name="Nguyen A."/>
            <person name="Li M."/>
            <person name="Henderson H."/>
            <person name="Janes J.K."/>
            <person name="Zhao Y."/>
            <person name="Pandoh P."/>
            <person name="Moore R."/>
            <person name="Sperling F.A."/>
            <person name="Huber D.P."/>
            <person name="Birol I."/>
            <person name="Jones S.J."/>
            <person name="Bohlmann J."/>
        </authorList>
    </citation>
    <scope>NUCLEOTIDE SEQUENCE</scope>
</reference>
<keyword evidence="17" id="KW-1185">Reference proteome</keyword>
<keyword evidence="9 14" id="KW-0560">Oxidoreductase</keyword>
<dbReference type="InterPro" id="IPR017972">
    <property type="entry name" value="Cyt_P450_CS"/>
</dbReference>
<feature type="transmembrane region" description="Helical" evidence="15">
    <location>
        <begin position="15"/>
        <end position="33"/>
    </location>
</feature>
<organism evidence="16 17">
    <name type="scientific">Dendroctonus ponderosae</name>
    <name type="common">Mountain pine beetle</name>
    <dbReference type="NCBI Taxonomy" id="77166"/>
    <lineage>
        <taxon>Eukaryota</taxon>
        <taxon>Metazoa</taxon>
        <taxon>Ecdysozoa</taxon>
        <taxon>Arthropoda</taxon>
        <taxon>Hexapoda</taxon>
        <taxon>Insecta</taxon>
        <taxon>Pterygota</taxon>
        <taxon>Neoptera</taxon>
        <taxon>Endopterygota</taxon>
        <taxon>Coleoptera</taxon>
        <taxon>Polyphaga</taxon>
        <taxon>Cucujiformia</taxon>
        <taxon>Curculionidae</taxon>
        <taxon>Scolytinae</taxon>
        <taxon>Dendroctonus</taxon>
    </lineage>
</organism>
<evidence type="ECO:0000256" key="3">
    <source>
        <dbReference type="ARBA" id="ARBA00004406"/>
    </source>
</evidence>
<keyword evidence="10 13" id="KW-0408">Iron</keyword>
<dbReference type="EnsemblMetazoa" id="XM_019901168.1">
    <property type="protein sequence ID" value="XP_019756727.1"/>
    <property type="gene ID" value="LOC109535277"/>
</dbReference>
<dbReference type="FunFam" id="1.10.630.10:FF:000042">
    <property type="entry name" value="Cytochrome P450"/>
    <property type="match status" value="1"/>
</dbReference>
<evidence type="ECO:0000256" key="10">
    <source>
        <dbReference type="ARBA" id="ARBA00023004"/>
    </source>
</evidence>
<evidence type="ECO:0000256" key="9">
    <source>
        <dbReference type="ARBA" id="ARBA00023002"/>
    </source>
</evidence>
<keyword evidence="12 15" id="KW-0472">Membrane</keyword>
<proteinExistence type="inferred from homology"/>
<keyword evidence="6 13" id="KW-0479">Metal-binding</keyword>
<comment type="cofactor">
    <cofactor evidence="1 13">
        <name>heme</name>
        <dbReference type="ChEBI" id="CHEBI:30413"/>
    </cofactor>
</comment>
<keyword evidence="8" id="KW-0492">Microsome</keyword>
<dbReference type="PROSITE" id="PS00086">
    <property type="entry name" value="CYTOCHROME_P450"/>
    <property type="match status" value="1"/>
</dbReference>
<dbReference type="PRINTS" id="PR00463">
    <property type="entry name" value="EP450I"/>
</dbReference>
<dbReference type="InterPro" id="IPR036396">
    <property type="entry name" value="Cyt_P450_sf"/>
</dbReference>
<keyword evidence="11 14" id="KW-0503">Monooxygenase</keyword>
<dbReference type="Gene3D" id="1.10.630.10">
    <property type="entry name" value="Cytochrome P450"/>
    <property type="match status" value="1"/>
</dbReference>
<evidence type="ECO:0000313" key="17">
    <source>
        <dbReference type="Proteomes" id="UP000019118"/>
    </source>
</evidence>
<evidence type="ECO:0000256" key="14">
    <source>
        <dbReference type="RuleBase" id="RU000461"/>
    </source>
</evidence>
<dbReference type="CDD" id="cd11056">
    <property type="entry name" value="CYP6-like"/>
    <property type="match status" value="1"/>
</dbReference>
<evidence type="ECO:0000256" key="4">
    <source>
        <dbReference type="ARBA" id="ARBA00010617"/>
    </source>
</evidence>
<evidence type="ECO:0000256" key="5">
    <source>
        <dbReference type="ARBA" id="ARBA00022617"/>
    </source>
</evidence>
<dbReference type="Proteomes" id="UP000019118">
    <property type="component" value="Unassembled WGS sequence"/>
</dbReference>
<dbReference type="GO" id="GO:0020037">
    <property type="term" value="F:heme binding"/>
    <property type="evidence" value="ECO:0007669"/>
    <property type="project" value="InterPro"/>
</dbReference>
<dbReference type="GO" id="GO:0004497">
    <property type="term" value="F:monooxygenase activity"/>
    <property type="evidence" value="ECO:0007669"/>
    <property type="project" value="UniProtKB-KW"/>
</dbReference>
<evidence type="ECO:0000256" key="2">
    <source>
        <dbReference type="ARBA" id="ARBA00004174"/>
    </source>
</evidence>
<evidence type="ECO:0000256" key="11">
    <source>
        <dbReference type="ARBA" id="ARBA00023033"/>
    </source>
</evidence>
<reference evidence="16" key="2">
    <citation type="submission" date="2024-08" db="UniProtKB">
        <authorList>
            <consortium name="EnsemblMetazoa"/>
        </authorList>
    </citation>
    <scope>IDENTIFICATION</scope>
</reference>
<keyword evidence="7" id="KW-0256">Endoplasmic reticulum</keyword>
<dbReference type="Pfam" id="PF00067">
    <property type="entry name" value="p450"/>
    <property type="match status" value="1"/>
</dbReference>
<dbReference type="PANTHER" id="PTHR24292">
    <property type="entry name" value="CYTOCHROME P450"/>
    <property type="match status" value="1"/>
</dbReference>
<evidence type="ECO:0000256" key="1">
    <source>
        <dbReference type="ARBA" id="ARBA00001971"/>
    </source>
</evidence>
<evidence type="ECO:0000256" key="7">
    <source>
        <dbReference type="ARBA" id="ARBA00022824"/>
    </source>
</evidence>
<keyword evidence="5 13" id="KW-0349">Heme</keyword>
<evidence type="ECO:0000256" key="8">
    <source>
        <dbReference type="ARBA" id="ARBA00022848"/>
    </source>
</evidence>
<keyword evidence="15" id="KW-0812">Transmembrane</keyword>
<dbReference type="AlphaFoldDB" id="A0AAR5P7A2"/>
<comment type="similarity">
    <text evidence="4 14">Belongs to the cytochrome P450 family.</text>
</comment>
<dbReference type="PANTHER" id="PTHR24292:SF100">
    <property type="entry name" value="CYTOCHROME P450 6A16, ISOFORM B-RELATED"/>
    <property type="match status" value="1"/>
</dbReference>
<dbReference type="GO" id="GO:0005506">
    <property type="term" value="F:iron ion binding"/>
    <property type="evidence" value="ECO:0007669"/>
    <property type="project" value="InterPro"/>
</dbReference>
<evidence type="ECO:0000256" key="12">
    <source>
        <dbReference type="ARBA" id="ARBA00023136"/>
    </source>
</evidence>
<dbReference type="InterPro" id="IPR001128">
    <property type="entry name" value="Cyt_P450"/>
</dbReference>
<accession>A0AAR5P7A2</accession>
<dbReference type="GO" id="GO:0016705">
    <property type="term" value="F:oxidoreductase activity, acting on paired donors, with incorporation or reduction of molecular oxygen"/>
    <property type="evidence" value="ECO:0007669"/>
    <property type="project" value="InterPro"/>
</dbReference>
<evidence type="ECO:0000256" key="13">
    <source>
        <dbReference type="PIRSR" id="PIRSR602401-1"/>
    </source>
</evidence>
<name>A0AAR5P7A2_DENPD</name>